<reference evidence="2 3" key="1">
    <citation type="submission" date="2018-10" db="EMBL/GenBank/DDBJ databases">
        <authorList>
            <person name="Jung H.S."/>
            <person name="Jeon C.O."/>
        </authorList>
    </citation>
    <scope>NUCLEOTIDE SEQUENCE [LARGE SCALE GENOMIC DNA]</scope>
    <source>
        <strain evidence="2 3">MA-7-27</strain>
    </source>
</reference>
<keyword evidence="1" id="KW-0472">Membrane</keyword>
<feature type="transmembrane region" description="Helical" evidence="1">
    <location>
        <begin position="74"/>
        <end position="107"/>
    </location>
</feature>
<proteinExistence type="predicted"/>
<organism evidence="2 3">
    <name type="scientific">Rhodophyticola porphyridii</name>
    <dbReference type="NCBI Taxonomy" id="1852017"/>
    <lineage>
        <taxon>Bacteria</taxon>
        <taxon>Pseudomonadati</taxon>
        <taxon>Pseudomonadota</taxon>
        <taxon>Alphaproteobacteria</taxon>
        <taxon>Rhodobacterales</taxon>
        <taxon>Roseobacteraceae</taxon>
        <taxon>Rhodophyticola</taxon>
    </lineage>
</organism>
<keyword evidence="1" id="KW-0812">Transmembrane</keyword>
<comment type="caution">
    <text evidence="2">The sequence shown here is derived from an EMBL/GenBank/DDBJ whole genome shotgun (WGS) entry which is preliminary data.</text>
</comment>
<evidence type="ECO:0000313" key="2">
    <source>
        <dbReference type="EMBL" id="RMA43590.1"/>
    </source>
</evidence>
<dbReference type="RefSeq" id="WP_121896182.1">
    <property type="nucleotide sequence ID" value="NZ_RCNT01000001.1"/>
</dbReference>
<gene>
    <name evidence="2" type="ORF">D9R08_01220</name>
</gene>
<dbReference type="AlphaFoldDB" id="A0A3L9YLK0"/>
<dbReference type="Pfam" id="PF05437">
    <property type="entry name" value="AzlD"/>
    <property type="match status" value="1"/>
</dbReference>
<keyword evidence="1" id="KW-1133">Transmembrane helix</keyword>
<name>A0A3L9YLK0_9RHOB</name>
<dbReference type="OrthoDB" id="6119856at2"/>
<dbReference type="Proteomes" id="UP000281343">
    <property type="component" value="Unassembled WGS sequence"/>
</dbReference>
<feature type="transmembrane region" description="Helical" evidence="1">
    <location>
        <begin position="6"/>
        <end position="30"/>
    </location>
</feature>
<protein>
    <submittedName>
        <fullName evidence="2">AzlD domain-containing protein</fullName>
    </submittedName>
</protein>
<feature type="transmembrane region" description="Helical" evidence="1">
    <location>
        <begin position="42"/>
        <end position="62"/>
    </location>
</feature>
<dbReference type="InterPro" id="IPR008407">
    <property type="entry name" value="Brnchd-chn_aa_trnsp_AzlD"/>
</dbReference>
<evidence type="ECO:0000313" key="3">
    <source>
        <dbReference type="Proteomes" id="UP000281343"/>
    </source>
</evidence>
<evidence type="ECO:0000256" key="1">
    <source>
        <dbReference type="SAM" id="Phobius"/>
    </source>
</evidence>
<dbReference type="EMBL" id="RCNT01000001">
    <property type="protein sequence ID" value="RMA43590.1"/>
    <property type="molecule type" value="Genomic_DNA"/>
</dbReference>
<accession>A0A3L9YLK0</accession>
<keyword evidence="3" id="KW-1185">Reference proteome</keyword>
<sequence>MTYTDIEIWLIIVVLAIGTFLIRFSFLGLIGNRKGPPWVLRHLRYTTVSVLPALIMPLVLWPSATGGEPDPARLAAAAMALAVGYLMKSAIGAIVAGMGTLYLMLYVTG</sequence>